<evidence type="ECO:0000256" key="1">
    <source>
        <dbReference type="SAM" id="Phobius"/>
    </source>
</evidence>
<reference evidence="3" key="1">
    <citation type="journal article" date="2014" name="Stand. Genomic Sci.">
        <title>Complete genome sequence of Burkholderia phymatum STM815(T), a broad host range and efficient nitrogen-fixing symbiont of Mimosa species.</title>
        <authorList>
            <person name="Moulin L."/>
            <person name="Klonowska A."/>
            <person name="Caroline B."/>
            <person name="Booth K."/>
            <person name="Vriezen J.A."/>
            <person name="Melkonian R."/>
            <person name="James E.K."/>
            <person name="Young J.P."/>
            <person name="Bena G."/>
            <person name="Hauser L."/>
            <person name="Land M."/>
            <person name="Kyrpides N."/>
            <person name="Bruce D."/>
            <person name="Chain P."/>
            <person name="Copeland A."/>
            <person name="Pitluck S."/>
            <person name="Woyke T."/>
            <person name="Lizotte-Waniewski M."/>
            <person name="Bristow J."/>
            <person name="Riley M."/>
        </authorList>
    </citation>
    <scope>NUCLEOTIDE SEQUENCE [LARGE SCALE GENOMIC DNA]</scope>
    <source>
        <strain evidence="3">DSM 17167 / CIP 108236 / LMG 21445 / STM815</strain>
    </source>
</reference>
<protein>
    <submittedName>
        <fullName evidence="2">Uncharacterized protein</fullName>
    </submittedName>
</protein>
<dbReference type="EMBL" id="CP001044">
    <property type="protein sequence ID" value="ACC73926.1"/>
    <property type="molecule type" value="Genomic_DNA"/>
</dbReference>
<dbReference type="AlphaFoldDB" id="B2JS07"/>
<sequence length="101" mass="10254">MAASPSVFVPVIAIPIRRPRLPSAFGARAPYLLTSIALAVVGGTLMTGGRGNYAGMLGGALPLTALATFLSGSAMPSAARSLVYRAVVLAAVVAMRDKRIA</sequence>
<dbReference type="STRING" id="391038.Bphy_4818"/>
<organism evidence="2 3">
    <name type="scientific">Paraburkholderia phymatum (strain DSM 17167 / CIP 108236 / LMG 21445 / STM815)</name>
    <name type="common">Burkholderia phymatum</name>
    <dbReference type="NCBI Taxonomy" id="391038"/>
    <lineage>
        <taxon>Bacteria</taxon>
        <taxon>Pseudomonadati</taxon>
        <taxon>Pseudomonadota</taxon>
        <taxon>Betaproteobacteria</taxon>
        <taxon>Burkholderiales</taxon>
        <taxon>Burkholderiaceae</taxon>
        <taxon>Paraburkholderia</taxon>
    </lineage>
</organism>
<keyword evidence="1" id="KW-1133">Transmembrane helix</keyword>
<keyword evidence="1" id="KW-0472">Membrane</keyword>
<dbReference type="Proteomes" id="UP000001192">
    <property type="component" value="Chromosome 2"/>
</dbReference>
<gene>
    <name evidence="2" type="ordered locus">Bphy_4818</name>
</gene>
<name>B2JS07_PARP8</name>
<keyword evidence="1" id="KW-0812">Transmembrane</keyword>
<feature type="transmembrane region" description="Helical" evidence="1">
    <location>
        <begin position="53"/>
        <end position="72"/>
    </location>
</feature>
<proteinExistence type="predicted"/>
<evidence type="ECO:0000313" key="3">
    <source>
        <dbReference type="Proteomes" id="UP000001192"/>
    </source>
</evidence>
<keyword evidence="3" id="KW-1185">Reference proteome</keyword>
<dbReference type="HOGENOM" id="CLU_2286193_0_0_4"/>
<feature type="transmembrane region" description="Helical" evidence="1">
    <location>
        <begin position="29"/>
        <end position="46"/>
    </location>
</feature>
<evidence type="ECO:0000313" key="2">
    <source>
        <dbReference type="EMBL" id="ACC73926.1"/>
    </source>
</evidence>
<dbReference type="KEGG" id="bph:Bphy_4818"/>
<accession>B2JS07</accession>